<reference evidence="5" key="2">
    <citation type="submission" date="2012-08" db="EMBL/GenBank/DDBJ databases">
        <title>Whole-genome sequence of Nocardiopsis alba strain ATCC BAA-2165 associated with honeybees.</title>
        <authorList>
            <person name="Qiao J."/>
            <person name="Chen L."/>
            <person name="Li Y."/>
            <person name="Wang J."/>
            <person name="Zhang W."/>
            <person name="Chen S."/>
        </authorList>
    </citation>
    <scope>NUCLEOTIDE SEQUENCE [LARGE SCALE GENOMIC DNA]</scope>
    <source>
        <strain evidence="5">ATCC BAA-2165 / BE74</strain>
    </source>
</reference>
<dbReference type="EMBL" id="CP003788">
    <property type="protein sequence ID" value="AFR09056.1"/>
    <property type="molecule type" value="Genomic_DNA"/>
</dbReference>
<evidence type="ECO:0000313" key="5">
    <source>
        <dbReference type="Proteomes" id="UP000003779"/>
    </source>
</evidence>
<dbReference type="Gene3D" id="3.40.50.720">
    <property type="entry name" value="NAD(P)-binding Rossmann-like Domain"/>
    <property type="match status" value="1"/>
</dbReference>
<accession>J7L8S8</accession>
<dbReference type="OrthoDB" id="158573at2"/>
<dbReference type="InterPro" id="IPR002347">
    <property type="entry name" value="SDR_fam"/>
</dbReference>
<dbReference type="PANTHER" id="PTHR44196:SF1">
    <property type="entry name" value="DEHYDROGENASE_REDUCTASE SDR FAMILY MEMBER 7B"/>
    <property type="match status" value="1"/>
</dbReference>
<evidence type="ECO:0000256" key="1">
    <source>
        <dbReference type="ARBA" id="ARBA00006484"/>
    </source>
</evidence>
<keyword evidence="2" id="KW-0560">Oxidoreductase</keyword>
<evidence type="ECO:0000256" key="2">
    <source>
        <dbReference type="ARBA" id="ARBA00023002"/>
    </source>
</evidence>
<proteinExistence type="inferred from homology"/>
<gene>
    <name evidence="4" type="ordered locus">B005_4736</name>
</gene>
<dbReference type="InterPro" id="IPR057326">
    <property type="entry name" value="KR_dom"/>
</dbReference>
<dbReference type="AlphaFoldDB" id="J7L8S8"/>
<dbReference type="SUPFAM" id="SSF51735">
    <property type="entry name" value="NAD(P)-binding Rossmann-fold domains"/>
    <property type="match status" value="1"/>
</dbReference>
<protein>
    <submittedName>
        <fullName evidence="4">Short chain dehydrogenase family protein</fullName>
    </submittedName>
</protein>
<dbReference type="PATRIC" id="fig|1205910.3.peg.4475"/>
<dbReference type="eggNOG" id="COG4221">
    <property type="taxonomic scope" value="Bacteria"/>
</dbReference>
<organism evidence="4 5">
    <name type="scientific">Nocardiopsis alba (strain ATCC BAA-2165 / BE74)</name>
    <dbReference type="NCBI Taxonomy" id="1205910"/>
    <lineage>
        <taxon>Bacteria</taxon>
        <taxon>Bacillati</taxon>
        <taxon>Actinomycetota</taxon>
        <taxon>Actinomycetes</taxon>
        <taxon>Streptosporangiales</taxon>
        <taxon>Nocardiopsidaceae</taxon>
        <taxon>Nocardiopsis</taxon>
    </lineage>
</organism>
<dbReference type="GO" id="GO:0016020">
    <property type="term" value="C:membrane"/>
    <property type="evidence" value="ECO:0007669"/>
    <property type="project" value="TreeGrafter"/>
</dbReference>
<feature type="domain" description="Ketoreductase" evidence="3">
    <location>
        <begin position="9"/>
        <end position="189"/>
    </location>
</feature>
<dbReference type="Pfam" id="PF00106">
    <property type="entry name" value="adh_short"/>
    <property type="match status" value="1"/>
</dbReference>
<evidence type="ECO:0000259" key="3">
    <source>
        <dbReference type="SMART" id="SM00822"/>
    </source>
</evidence>
<evidence type="ECO:0000313" key="4">
    <source>
        <dbReference type="EMBL" id="AFR09056.1"/>
    </source>
</evidence>
<dbReference type="HOGENOM" id="CLU_010194_2_10_11"/>
<dbReference type="PRINTS" id="PR00081">
    <property type="entry name" value="GDHRDH"/>
</dbReference>
<dbReference type="KEGG" id="nal:B005_4736"/>
<dbReference type="Proteomes" id="UP000003779">
    <property type="component" value="Chromosome"/>
</dbReference>
<reference evidence="4 5" key="1">
    <citation type="journal article" date="2012" name="J. Bacteriol.">
        <title>Whole-Genome Sequence of Nocardiopsis alba Strain ATCC BAA-2165, Associated with Honeybees.</title>
        <authorList>
            <person name="Qiao J."/>
            <person name="Chen L."/>
            <person name="Li Y."/>
            <person name="Wang J."/>
            <person name="Zhang W."/>
            <person name="Chen S."/>
        </authorList>
    </citation>
    <scope>NUCLEOTIDE SEQUENCE [LARGE SCALE GENOMIC DNA]</scope>
    <source>
        <strain evidence="5">ATCC BAA-2165 / BE74</strain>
    </source>
</reference>
<dbReference type="SMART" id="SM00822">
    <property type="entry name" value="PKS_KR"/>
    <property type="match status" value="1"/>
</dbReference>
<dbReference type="PANTHER" id="PTHR44196">
    <property type="entry name" value="DEHYDROGENASE/REDUCTASE SDR FAMILY MEMBER 7B"/>
    <property type="match status" value="1"/>
</dbReference>
<name>J7L8S8_NOCAA</name>
<comment type="similarity">
    <text evidence="1">Belongs to the short-chain dehydrogenases/reductases (SDR) family.</text>
</comment>
<dbReference type="GO" id="GO:0016491">
    <property type="term" value="F:oxidoreductase activity"/>
    <property type="evidence" value="ECO:0007669"/>
    <property type="project" value="UniProtKB-KW"/>
</dbReference>
<dbReference type="InterPro" id="IPR036291">
    <property type="entry name" value="NAD(P)-bd_dom_sf"/>
</dbReference>
<dbReference type="STRING" id="1205910.B005_4736"/>
<sequence>MPSMTNPSPTILVTGATGGIGTALVDELIFRGRHVLALGRDPERLAALERGRPRVRTLRADLEHPEELASLLEPWLTEREGLEGFVHCAGLSPVASLTDSPIDLWNRVLAVNLVSAAELLRLFLPALRAARGHVVLVNATPGLSGVPGWSAFTASKAGLEELAATLRAEESGHGVRVSGVHPAGTATELLRRVRADFGRPYDPNACIRPETLARAVVDVLDLPHDAQVSRLEVLPGG</sequence>